<evidence type="ECO:0000313" key="2">
    <source>
        <dbReference type="EMBL" id="KAA3465666.1"/>
    </source>
</evidence>
<evidence type="ECO:0000256" key="1">
    <source>
        <dbReference type="SAM" id="Phobius"/>
    </source>
</evidence>
<keyword evidence="1" id="KW-0812">Transmembrane</keyword>
<dbReference type="EMBL" id="SMMG02000007">
    <property type="protein sequence ID" value="KAA3465666.1"/>
    <property type="molecule type" value="Genomic_DNA"/>
</dbReference>
<accession>A0A5B6V9N6</accession>
<evidence type="ECO:0000313" key="3">
    <source>
        <dbReference type="Proteomes" id="UP000325315"/>
    </source>
</evidence>
<keyword evidence="1" id="KW-0472">Membrane</keyword>
<reference evidence="3" key="1">
    <citation type="journal article" date="2019" name="Plant Biotechnol. J.">
        <title>Genome sequencing of the Australian wild diploid species Gossypium australe highlights disease resistance and delayed gland morphogenesis.</title>
        <authorList>
            <person name="Cai Y."/>
            <person name="Cai X."/>
            <person name="Wang Q."/>
            <person name="Wang P."/>
            <person name="Zhang Y."/>
            <person name="Cai C."/>
            <person name="Xu Y."/>
            <person name="Wang K."/>
            <person name="Zhou Z."/>
            <person name="Wang C."/>
            <person name="Geng S."/>
            <person name="Li B."/>
            <person name="Dong Q."/>
            <person name="Hou Y."/>
            <person name="Wang H."/>
            <person name="Ai P."/>
            <person name="Liu Z."/>
            <person name="Yi F."/>
            <person name="Sun M."/>
            <person name="An G."/>
            <person name="Cheng J."/>
            <person name="Zhang Y."/>
            <person name="Shi Q."/>
            <person name="Xie Y."/>
            <person name="Shi X."/>
            <person name="Chang Y."/>
            <person name="Huang F."/>
            <person name="Chen Y."/>
            <person name="Hong S."/>
            <person name="Mi L."/>
            <person name="Sun Q."/>
            <person name="Zhang L."/>
            <person name="Zhou B."/>
            <person name="Peng R."/>
            <person name="Zhang X."/>
            <person name="Liu F."/>
        </authorList>
    </citation>
    <scope>NUCLEOTIDE SEQUENCE [LARGE SCALE GENOMIC DNA]</scope>
    <source>
        <strain evidence="3">cv. PA1801</strain>
    </source>
</reference>
<sequence>MQVLDFETVDFFGVVYYIHNLDYENFTNISMIFKSLSSLLRDLILLGLIVVSFSFLSRMIGSHFCQP</sequence>
<comment type="caution">
    <text evidence="2">The sequence shown here is derived from an EMBL/GenBank/DDBJ whole genome shotgun (WGS) entry which is preliminary data.</text>
</comment>
<gene>
    <name evidence="2" type="ORF">EPI10_000810</name>
</gene>
<organism evidence="2 3">
    <name type="scientific">Gossypium australe</name>
    <dbReference type="NCBI Taxonomy" id="47621"/>
    <lineage>
        <taxon>Eukaryota</taxon>
        <taxon>Viridiplantae</taxon>
        <taxon>Streptophyta</taxon>
        <taxon>Embryophyta</taxon>
        <taxon>Tracheophyta</taxon>
        <taxon>Spermatophyta</taxon>
        <taxon>Magnoliopsida</taxon>
        <taxon>eudicotyledons</taxon>
        <taxon>Gunneridae</taxon>
        <taxon>Pentapetalae</taxon>
        <taxon>rosids</taxon>
        <taxon>malvids</taxon>
        <taxon>Malvales</taxon>
        <taxon>Malvaceae</taxon>
        <taxon>Malvoideae</taxon>
        <taxon>Gossypium</taxon>
    </lineage>
</organism>
<dbReference type="Proteomes" id="UP000325315">
    <property type="component" value="Unassembled WGS sequence"/>
</dbReference>
<protein>
    <submittedName>
        <fullName evidence="2">Uncharacterized protein</fullName>
    </submittedName>
</protein>
<name>A0A5B6V9N6_9ROSI</name>
<proteinExistence type="predicted"/>
<feature type="transmembrane region" description="Helical" evidence="1">
    <location>
        <begin position="43"/>
        <end position="61"/>
    </location>
</feature>
<dbReference type="AlphaFoldDB" id="A0A5B6V9N6"/>
<keyword evidence="1" id="KW-1133">Transmembrane helix</keyword>
<keyword evidence="3" id="KW-1185">Reference proteome</keyword>